<name>A0A117NSW7_PENFR</name>
<dbReference type="AlphaFoldDB" id="A0A117NSW7"/>
<dbReference type="EMBL" id="LLXE01000003">
    <property type="protein sequence ID" value="KUM66834.1"/>
    <property type="molecule type" value="Genomic_DNA"/>
</dbReference>
<evidence type="ECO:0000313" key="2">
    <source>
        <dbReference type="Proteomes" id="UP000055045"/>
    </source>
</evidence>
<protein>
    <submittedName>
        <fullName evidence="1">Uncharacterized protein</fullName>
    </submittedName>
</protein>
<sequence length="81" mass="8994">MPTSFLGRSLYFFPLASNTNLLRTSYYELLGVTGKTAVAGAKSGHFRCHFHRSSYSSCYANQSNIKLPHKLLPNLIQGISI</sequence>
<reference evidence="1 2" key="1">
    <citation type="submission" date="2015-10" db="EMBL/GenBank/DDBJ databases">
        <title>Genome sequencing of Penicillium freii.</title>
        <authorList>
            <person name="Nguyen H.D."/>
            <person name="Visagie C.M."/>
            <person name="Seifert K.A."/>
        </authorList>
    </citation>
    <scope>NUCLEOTIDE SEQUENCE [LARGE SCALE GENOMIC DNA]</scope>
    <source>
        <strain evidence="1 2">DAOM 242723</strain>
    </source>
</reference>
<organism evidence="1 2">
    <name type="scientific">Penicillium freii</name>
    <dbReference type="NCBI Taxonomy" id="48697"/>
    <lineage>
        <taxon>Eukaryota</taxon>
        <taxon>Fungi</taxon>
        <taxon>Dikarya</taxon>
        <taxon>Ascomycota</taxon>
        <taxon>Pezizomycotina</taxon>
        <taxon>Eurotiomycetes</taxon>
        <taxon>Eurotiomycetidae</taxon>
        <taxon>Eurotiales</taxon>
        <taxon>Aspergillaceae</taxon>
        <taxon>Penicillium</taxon>
    </lineage>
</organism>
<accession>A0A117NSW7</accession>
<evidence type="ECO:0000313" key="1">
    <source>
        <dbReference type="EMBL" id="KUM66834.1"/>
    </source>
</evidence>
<gene>
    <name evidence="1" type="ORF">ACN42_g235</name>
</gene>
<proteinExistence type="predicted"/>
<dbReference type="Proteomes" id="UP000055045">
    <property type="component" value="Unassembled WGS sequence"/>
</dbReference>
<comment type="caution">
    <text evidence="1">The sequence shown here is derived from an EMBL/GenBank/DDBJ whole genome shotgun (WGS) entry which is preliminary data.</text>
</comment>
<keyword evidence="2" id="KW-1185">Reference proteome</keyword>